<dbReference type="Proteomes" id="UP000053328">
    <property type="component" value="Unassembled WGS sequence"/>
</dbReference>
<name>A0A0D2BWB1_9EURO</name>
<dbReference type="RefSeq" id="XP_016235730.1">
    <property type="nucleotide sequence ID" value="XM_016379903.1"/>
</dbReference>
<reference evidence="3 4" key="1">
    <citation type="submission" date="2015-01" db="EMBL/GenBank/DDBJ databases">
        <title>The Genome Sequence of Exophiala spinifera CBS89968.</title>
        <authorList>
            <consortium name="The Broad Institute Genomics Platform"/>
            <person name="Cuomo C."/>
            <person name="de Hoog S."/>
            <person name="Gorbushina A."/>
            <person name="Stielow B."/>
            <person name="Teixiera M."/>
            <person name="Abouelleil A."/>
            <person name="Chapman S.B."/>
            <person name="Priest M."/>
            <person name="Young S.K."/>
            <person name="Wortman J."/>
            <person name="Nusbaum C."/>
            <person name="Birren B."/>
        </authorList>
    </citation>
    <scope>NUCLEOTIDE SEQUENCE [LARGE SCALE GENOMIC DNA]</scope>
    <source>
        <strain evidence="3 4">CBS 89968</strain>
    </source>
</reference>
<evidence type="ECO:0000313" key="3">
    <source>
        <dbReference type="EMBL" id="KIW15514.1"/>
    </source>
</evidence>
<keyword evidence="4" id="KW-1185">Reference proteome</keyword>
<dbReference type="Pfam" id="PF26113">
    <property type="entry name" value="GH16_XgeA"/>
    <property type="match status" value="1"/>
</dbReference>
<evidence type="ECO:0000256" key="1">
    <source>
        <dbReference type="SAM" id="MobiDB-lite"/>
    </source>
</evidence>
<dbReference type="GO" id="GO:0005975">
    <property type="term" value="P:carbohydrate metabolic process"/>
    <property type="evidence" value="ECO:0007669"/>
    <property type="project" value="InterPro"/>
</dbReference>
<dbReference type="GeneID" id="27332643"/>
<evidence type="ECO:0000259" key="2">
    <source>
        <dbReference type="PROSITE" id="PS51762"/>
    </source>
</evidence>
<dbReference type="HOGENOM" id="CLU_054797_0_0_1"/>
<gene>
    <name evidence="3" type="ORF">PV08_05560</name>
</gene>
<dbReference type="CDD" id="cd08023">
    <property type="entry name" value="GH16_laminarinase_like"/>
    <property type="match status" value="1"/>
</dbReference>
<dbReference type="PANTHER" id="PTHR10963:SF53">
    <property type="entry name" value="GH16 DOMAIN-CONTAINING PROTEIN"/>
    <property type="match status" value="1"/>
</dbReference>
<dbReference type="SUPFAM" id="SSF49899">
    <property type="entry name" value="Concanavalin A-like lectins/glucanases"/>
    <property type="match status" value="1"/>
</dbReference>
<dbReference type="OrthoDB" id="192832at2759"/>
<dbReference type="InterPro" id="IPR013320">
    <property type="entry name" value="ConA-like_dom_sf"/>
</dbReference>
<organism evidence="3 4">
    <name type="scientific">Exophiala spinifera</name>
    <dbReference type="NCBI Taxonomy" id="91928"/>
    <lineage>
        <taxon>Eukaryota</taxon>
        <taxon>Fungi</taxon>
        <taxon>Dikarya</taxon>
        <taxon>Ascomycota</taxon>
        <taxon>Pezizomycotina</taxon>
        <taxon>Eurotiomycetes</taxon>
        <taxon>Chaetothyriomycetidae</taxon>
        <taxon>Chaetothyriales</taxon>
        <taxon>Herpotrichiellaceae</taxon>
        <taxon>Exophiala</taxon>
    </lineage>
</organism>
<sequence>MPFKSTFNQLKGQLKDLQQEGQKRLSEYQSKQHQGPPPPPHSQQQQQPGGYPGSTQHQQQSQYRPPPPPPIPHGTHPGHQAPQSFPSKVYWQPSFDPSTPLSTTWEHKQGNNGGWGNNEIETYTSSASNSFHTPNQLLVLRAISQPNHPDPAQKFTSARLVSHQRLSRSHGSLVATLTLPCAPGIWPAFWLLPYEPFSWPTDGEIDIAETWNGDGVNHSCLHWGTYTPQDTDKHRVVGTPVQGMQAGRPVRFEFAWQQDEASKQGRMLWWIDGRAVMKAPIPAGTRPMRDYVVLLNVAMGGNVCQGQIPREGAYDMVVHEMKMADEPEGGWQRFEADWAWVREGERI</sequence>
<dbReference type="STRING" id="91928.A0A0D2BWB1"/>
<dbReference type="EMBL" id="KN847495">
    <property type="protein sequence ID" value="KIW15514.1"/>
    <property type="molecule type" value="Genomic_DNA"/>
</dbReference>
<dbReference type="AlphaFoldDB" id="A0A0D2BWB1"/>
<accession>A0A0D2BWB1</accession>
<dbReference type="GO" id="GO:0004553">
    <property type="term" value="F:hydrolase activity, hydrolyzing O-glycosyl compounds"/>
    <property type="evidence" value="ECO:0007669"/>
    <property type="project" value="InterPro"/>
</dbReference>
<dbReference type="InterPro" id="IPR000757">
    <property type="entry name" value="Beta-glucanase-like"/>
</dbReference>
<proteinExistence type="predicted"/>
<feature type="compositionally biased region" description="Basic and acidic residues" evidence="1">
    <location>
        <begin position="13"/>
        <end position="26"/>
    </location>
</feature>
<dbReference type="VEuPathDB" id="FungiDB:PV08_05560"/>
<dbReference type="Gene3D" id="2.60.120.200">
    <property type="match status" value="1"/>
</dbReference>
<dbReference type="InterPro" id="IPR050546">
    <property type="entry name" value="Glycosyl_Hydrlase_16"/>
</dbReference>
<evidence type="ECO:0000313" key="4">
    <source>
        <dbReference type="Proteomes" id="UP000053328"/>
    </source>
</evidence>
<dbReference type="PROSITE" id="PS51762">
    <property type="entry name" value="GH16_2"/>
    <property type="match status" value="1"/>
</dbReference>
<feature type="domain" description="GH16" evidence="2">
    <location>
        <begin position="89"/>
        <end position="347"/>
    </location>
</feature>
<feature type="compositionally biased region" description="Polar residues" evidence="1">
    <location>
        <begin position="1"/>
        <end position="11"/>
    </location>
</feature>
<dbReference type="PANTHER" id="PTHR10963">
    <property type="entry name" value="GLYCOSYL HYDROLASE-RELATED"/>
    <property type="match status" value="1"/>
</dbReference>
<feature type="compositionally biased region" description="Low complexity" evidence="1">
    <location>
        <begin position="42"/>
        <end position="63"/>
    </location>
</feature>
<feature type="compositionally biased region" description="Polar residues" evidence="1">
    <location>
        <begin position="95"/>
        <end position="104"/>
    </location>
</feature>
<feature type="region of interest" description="Disordered" evidence="1">
    <location>
        <begin position="1"/>
        <end position="121"/>
    </location>
</feature>
<protein>
    <recommendedName>
        <fullName evidence="2">GH16 domain-containing protein</fullName>
    </recommendedName>
</protein>